<dbReference type="PANTHER" id="PTHR48111:SF11">
    <property type="entry name" value="TWO-COMPONENT RESPONSE REGULATOR"/>
    <property type="match status" value="1"/>
</dbReference>
<dbReference type="PATRIC" id="fig|595434.4.peg.26"/>
<feature type="DNA-binding region" description="OmpR/PhoB-type" evidence="7">
    <location>
        <begin position="136"/>
        <end position="235"/>
    </location>
</feature>
<dbReference type="Gene3D" id="3.40.50.2300">
    <property type="match status" value="1"/>
</dbReference>
<dbReference type="InterPro" id="IPR011006">
    <property type="entry name" value="CheY-like_superfamily"/>
</dbReference>
<sequence>MTRILIAEDDRHTRAALEELLGAEGYDVATVGDGLSASKMIESKKFDLVCLDVMMPMKSGFDVCRLLRANDKRTPIIFITAKGEEIDKVVGFELGADDYISKPFGSHEVIARVKAVLRRCQPEPSEDQSAKDPTAHVAFNMDDLQVTPSKLRATRGDGTIELTARELQILILLHDADGDVVHRQTLFQECWGPGRVPNSRTIDQTVSQLRKRIERDPKHPRIIQTVYGLGYRYECKAHP</sequence>
<evidence type="ECO:0000256" key="2">
    <source>
        <dbReference type="ARBA" id="ARBA00023012"/>
    </source>
</evidence>
<keyword evidence="3" id="KW-0805">Transcription regulation</keyword>
<dbReference type="Gene3D" id="1.10.10.10">
    <property type="entry name" value="Winged helix-like DNA-binding domain superfamily/Winged helix DNA-binding domain"/>
    <property type="match status" value="1"/>
</dbReference>
<keyword evidence="11" id="KW-1185">Reference proteome</keyword>
<dbReference type="Proteomes" id="UP000036367">
    <property type="component" value="Unassembled WGS sequence"/>
</dbReference>
<dbReference type="GO" id="GO:0000976">
    <property type="term" value="F:transcription cis-regulatory region binding"/>
    <property type="evidence" value="ECO:0007669"/>
    <property type="project" value="TreeGrafter"/>
</dbReference>
<dbReference type="SUPFAM" id="SSF46894">
    <property type="entry name" value="C-terminal effector domain of the bipartite response regulators"/>
    <property type="match status" value="1"/>
</dbReference>
<evidence type="ECO:0000256" key="6">
    <source>
        <dbReference type="PROSITE-ProRule" id="PRU00169"/>
    </source>
</evidence>
<evidence type="ECO:0000259" key="9">
    <source>
        <dbReference type="PROSITE" id="PS51755"/>
    </source>
</evidence>
<name>A0A0J1BMX5_RHOIS</name>
<comment type="caution">
    <text evidence="10">The sequence shown here is derived from an EMBL/GenBank/DDBJ whole genome shotgun (WGS) entry which is preliminary data.</text>
</comment>
<protein>
    <submittedName>
        <fullName evidence="10">Response regulator</fullName>
    </submittedName>
</protein>
<accession>A0A0J1BMX5</accession>
<evidence type="ECO:0000313" key="11">
    <source>
        <dbReference type="Proteomes" id="UP000036367"/>
    </source>
</evidence>
<feature type="modified residue" description="4-aspartylphosphate" evidence="6">
    <location>
        <position position="52"/>
    </location>
</feature>
<keyword evidence="1 6" id="KW-0597">Phosphoprotein</keyword>
<dbReference type="InterPro" id="IPR016032">
    <property type="entry name" value="Sig_transdc_resp-reg_C-effctor"/>
</dbReference>
<evidence type="ECO:0000256" key="1">
    <source>
        <dbReference type="ARBA" id="ARBA00022553"/>
    </source>
</evidence>
<evidence type="ECO:0000313" key="10">
    <source>
        <dbReference type="EMBL" id="KLU07847.1"/>
    </source>
</evidence>
<reference evidence="10" key="1">
    <citation type="submission" date="2015-05" db="EMBL/GenBank/DDBJ databases">
        <title>Permanent draft genome of Rhodopirellula islandicus K833.</title>
        <authorList>
            <person name="Kizina J."/>
            <person name="Richter M."/>
            <person name="Glockner F.O."/>
            <person name="Harder J."/>
        </authorList>
    </citation>
    <scope>NUCLEOTIDE SEQUENCE [LARGE SCALE GENOMIC DNA]</scope>
    <source>
        <strain evidence="10">K833</strain>
    </source>
</reference>
<dbReference type="GO" id="GO:0000156">
    <property type="term" value="F:phosphorelay response regulator activity"/>
    <property type="evidence" value="ECO:0007669"/>
    <property type="project" value="TreeGrafter"/>
</dbReference>
<dbReference type="PANTHER" id="PTHR48111">
    <property type="entry name" value="REGULATOR OF RPOS"/>
    <property type="match status" value="1"/>
</dbReference>
<dbReference type="OrthoDB" id="272875at2"/>
<dbReference type="CDD" id="cd00383">
    <property type="entry name" value="trans_reg_C"/>
    <property type="match status" value="1"/>
</dbReference>
<dbReference type="Pfam" id="PF00486">
    <property type="entry name" value="Trans_reg_C"/>
    <property type="match status" value="1"/>
</dbReference>
<dbReference type="Gene3D" id="6.10.250.690">
    <property type="match status" value="1"/>
</dbReference>
<evidence type="ECO:0000256" key="4">
    <source>
        <dbReference type="ARBA" id="ARBA00023125"/>
    </source>
</evidence>
<keyword evidence="4 7" id="KW-0238">DNA-binding</keyword>
<dbReference type="InterPro" id="IPR001789">
    <property type="entry name" value="Sig_transdc_resp-reg_receiver"/>
</dbReference>
<dbReference type="AlphaFoldDB" id="A0A0J1BMX5"/>
<dbReference type="SMART" id="SM00862">
    <property type="entry name" value="Trans_reg_C"/>
    <property type="match status" value="1"/>
</dbReference>
<proteinExistence type="predicted"/>
<dbReference type="PROSITE" id="PS50110">
    <property type="entry name" value="RESPONSE_REGULATORY"/>
    <property type="match status" value="1"/>
</dbReference>
<dbReference type="GO" id="GO:0005829">
    <property type="term" value="C:cytosol"/>
    <property type="evidence" value="ECO:0007669"/>
    <property type="project" value="TreeGrafter"/>
</dbReference>
<evidence type="ECO:0000259" key="8">
    <source>
        <dbReference type="PROSITE" id="PS50110"/>
    </source>
</evidence>
<dbReference type="CDD" id="cd17574">
    <property type="entry name" value="REC_OmpR"/>
    <property type="match status" value="1"/>
</dbReference>
<feature type="domain" description="Response regulatory" evidence="8">
    <location>
        <begin position="3"/>
        <end position="117"/>
    </location>
</feature>
<feature type="domain" description="OmpR/PhoB-type" evidence="9">
    <location>
        <begin position="136"/>
        <end position="235"/>
    </location>
</feature>
<organism evidence="10 11">
    <name type="scientific">Rhodopirellula islandica</name>
    <dbReference type="NCBI Taxonomy" id="595434"/>
    <lineage>
        <taxon>Bacteria</taxon>
        <taxon>Pseudomonadati</taxon>
        <taxon>Planctomycetota</taxon>
        <taxon>Planctomycetia</taxon>
        <taxon>Pirellulales</taxon>
        <taxon>Pirellulaceae</taxon>
        <taxon>Rhodopirellula</taxon>
    </lineage>
</organism>
<keyword evidence="5" id="KW-0804">Transcription</keyword>
<evidence type="ECO:0000256" key="7">
    <source>
        <dbReference type="PROSITE-ProRule" id="PRU01091"/>
    </source>
</evidence>
<evidence type="ECO:0000256" key="5">
    <source>
        <dbReference type="ARBA" id="ARBA00023163"/>
    </source>
</evidence>
<dbReference type="EMBL" id="LECT01000001">
    <property type="protein sequence ID" value="KLU07847.1"/>
    <property type="molecule type" value="Genomic_DNA"/>
</dbReference>
<gene>
    <name evidence="10" type="ORF">RISK_000026</name>
</gene>
<dbReference type="GO" id="GO:0032993">
    <property type="term" value="C:protein-DNA complex"/>
    <property type="evidence" value="ECO:0007669"/>
    <property type="project" value="TreeGrafter"/>
</dbReference>
<dbReference type="SMART" id="SM00448">
    <property type="entry name" value="REC"/>
    <property type="match status" value="1"/>
</dbReference>
<dbReference type="SUPFAM" id="SSF52172">
    <property type="entry name" value="CheY-like"/>
    <property type="match status" value="1"/>
</dbReference>
<dbReference type="FunFam" id="3.40.50.2300:FF:000001">
    <property type="entry name" value="DNA-binding response regulator PhoB"/>
    <property type="match status" value="1"/>
</dbReference>
<dbReference type="GO" id="GO:0006355">
    <property type="term" value="P:regulation of DNA-templated transcription"/>
    <property type="evidence" value="ECO:0007669"/>
    <property type="project" value="InterPro"/>
</dbReference>
<evidence type="ECO:0000256" key="3">
    <source>
        <dbReference type="ARBA" id="ARBA00023015"/>
    </source>
</evidence>
<keyword evidence="2" id="KW-0902">Two-component regulatory system</keyword>
<dbReference type="InterPro" id="IPR001867">
    <property type="entry name" value="OmpR/PhoB-type_DNA-bd"/>
</dbReference>
<dbReference type="STRING" id="595434.RISK_000026"/>
<dbReference type="RefSeq" id="WP_047812221.1">
    <property type="nucleotide sequence ID" value="NZ_LECT01000001.1"/>
</dbReference>
<dbReference type="Pfam" id="PF00072">
    <property type="entry name" value="Response_reg"/>
    <property type="match status" value="1"/>
</dbReference>
<dbReference type="InterPro" id="IPR039420">
    <property type="entry name" value="WalR-like"/>
</dbReference>
<dbReference type="PROSITE" id="PS51755">
    <property type="entry name" value="OMPR_PHOB"/>
    <property type="match status" value="1"/>
</dbReference>
<dbReference type="InterPro" id="IPR036388">
    <property type="entry name" value="WH-like_DNA-bd_sf"/>
</dbReference>